<dbReference type="Proteomes" id="UP000058925">
    <property type="component" value="Chromosome"/>
</dbReference>
<dbReference type="Gene3D" id="3.90.1170.40">
    <property type="entry name" value="Molybdopterin biosynthesis MoaE subunit"/>
    <property type="match status" value="1"/>
</dbReference>
<dbReference type="EC" id="2.8.1.12" evidence="2"/>
<dbReference type="InterPro" id="IPR036563">
    <property type="entry name" value="MoaE_sf"/>
</dbReference>
<dbReference type="RefSeq" id="WP_196816938.1">
    <property type="nucleotide sequence ID" value="NZ_CP012850.1"/>
</dbReference>
<dbReference type="CDD" id="cd00756">
    <property type="entry name" value="MoaE"/>
    <property type="match status" value="1"/>
</dbReference>
<evidence type="ECO:0000313" key="3">
    <source>
        <dbReference type="Proteomes" id="UP000058925"/>
    </source>
</evidence>
<dbReference type="KEGG" id="taa:NMY3_00028"/>
<keyword evidence="3" id="KW-1185">Reference proteome</keyword>
<organism evidence="2 3">
    <name type="scientific">Candidatus Nitrosocosmicus oleophilus</name>
    <dbReference type="NCBI Taxonomy" id="1353260"/>
    <lineage>
        <taxon>Archaea</taxon>
        <taxon>Nitrososphaerota</taxon>
        <taxon>Nitrososphaeria</taxon>
        <taxon>Nitrososphaerales</taxon>
        <taxon>Nitrososphaeraceae</taxon>
        <taxon>Candidatus Nitrosocosmicus</taxon>
    </lineage>
</organism>
<sequence>MKSRDLQKKTNKSELNSSNDSHNIMKNNDSLELSSTLSSQRITNSDIDVNDVISSMVDAEGHSGATVIFLGSVRNFGMNGKVKGMYYESYVKMAENKIKNIEEKAMEKYGIKKIKIVHRIGKLALGNNSVVIALSTPHSKDAFTACRFILARIKQEVPIWKKEILSKGDEKWVDGKSIKTN</sequence>
<dbReference type="SUPFAM" id="SSF54690">
    <property type="entry name" value="Molybdopterin synthase subunit MoaE"/>
    <property type="match status" value="1"/>
</dbReference>
<dbReference type="EMBL" id="CP012850">
    <property type="protein sequence ID" value="ALI34242.1"/>
    <property type="molecule type" value="Genomic_DNA"/>
</dbReference>
<dbReference type="AlphaFoldDB" id="A0A654M5B2"/>
<protein>
    <submittedName>
        <fullName evidence="2">Molybdopterin synthase catalytic subunit</fullName>
        <ecNumber evidence="2">2.8.1.12</ecNumber>
    </submittedName>
</protein>
<feature type="compositionally biased region" description="Polar residues" evidence="1">
    <location>
        <begin position="13"/>
        <end position="29"/>
    </location>
</feature>
<feature type="region of interest" description="Disordered" evidence="1">
    <location>
        <begin position="1"/>
        <end position="29"/>
    </location>
</feature>
<feature type="compositionally biased region" description="Basic and acidic residues" evidence="1">
    <location>
        <begin position="1"/>
        <end position="12"/>
    </location>
</feature>
<dbReference type="OrthoDB" id="45235at2157"/>
<gene>
    <name evidence="2" type="primary">moaE</name>
    <name evidence="2" type="ORF">NMY3_00028</name>
</gene>
<keyword evidence="2" id="KW-0808">Transferase</keyword>
<proteinExistence type="predicted"/>
<accession>A0A654M5B2</accession>
<dbReference type="GO" id="GO:0006777">
    <property type="term" value="P:Mo-molybdopterin cofactor biosynthetic process"/>
    <property type="evidence" value="ECO:0007669"/>
    <property type="project" value="InterPro"/>
</dbReference>
<name>A0A654M5B2_9ARCH</name>
<dbReference type="InterPro" id="IPR003448">
    <property type="entry name" value="Mopterin_biosynth_MoaE"/>
</dbReference>
<reference evidence="3" key="1">
    <citation type="submission" date="2015-10" db="EMBL/GenBank/DDBJ databases">
        <title>Niche specialization of a soil ammonia-oxidizing archaeon, Candidatus Nitrosocosmicus oleophilus.</title>
        <authorList>
            <person name="Jung M.-Y."/>
            <person name="Rhee S.-K."/>
        </authorList>
    </citation>
    <scope>NUCLEOTIDE SEQUENCE [LARGE SCALE GENOMIC DNA]</scope>
    <source>
        <strain evidence="3">MY3</strain>
    </source>
</reference>
<evidence type="ECO:0000313" key="2">
    <source>
        <dbReference type="EMBL" id="ALI34242.1"/>
    </source>
</evidence>
<dbReference type="GO" id="GO:0030366">
    <property type="term" value="F:molybdopterin synthase activity"/>
    <property type="evidence" value="ECO:0007669"/>
    <property type="project" value="UniProtKB-EC"/>
</dbReference>
<dbReference type="PANTHER" id="PTHR23404">
    <property type="entry name" value="MOLYBDOPTERIN SYNTHASE RELATED"/>
    <property type="match status" value="1"/>
</dbReference>
<dbReference type="GeneID" id="60420255"/>
<evidence type="ECO:0000256" key="1">
    <source>
        <dbReference type="SAM" id="MobiDB-lite"/>
    </source>
</evidence>
<dbReference type="Pfam" id="PF02391">
    <property type="entry name" value="MoaE"/>
    <property type="match status" value="1"/>
</dbReference>